<organism evidence="2 3">
    <name type="scientific">Bifidobacterium magnum</name>
    <dbReference type="NCBI Taxonomy" id="1692"/>
    <lineage>
        <taxon>Bacteria</taxon>
        <taxon>Bacillati</taxon>
        <taxon>Actinomycetota</taxon>
        <taxon>Actinomycetes</taxon>
        <taxon>Bifidobacteriales</taxon>
        <taxon>Bifidobacteriaceae</taxon>
        <taxon>Bifidobacterium</taxon>
    </lineage>
</organism>
<sequence>MVDEQKNLDNLSPAEVESLEQVVKETEPTKAEHADQVALDKDLEAKSHDGEEIKGAVDAMWGDEMRGN</sequence>
<proteinExistence type="predicted"/>
<feature type="compositionally biased region" description="Basic and acidic residues" evidence="1">
    <location>
        <begin position="22"/>
        <end position="33"/>
    </location>
</feature>
<dbReference type="STRING" id="1692.BMAGN_1207"/>
<feature type="region of interest" description="Disordered" evidence="1">
    <location>
        <begin position="48"/>
        <end position="68"/>
    </location>
</feature>
<dbReference type="Proteomes" id="UP000029052">
    <property type="component" value="Unassembled WGS sequence"/>
</dbReference>
<name>A0A087BEP8_9BIFI</name>
<gene>
    <name evidence="2" type="ORF">BMAGN_1207</name>
</gene>
<evidence type="ECO:0000313" key="2">
    <source>
        <dbReference type="EMBL" id="KFI69498.1"/>
    </source>
</evidence>
<accession>A0A087BEP8</accession>
<dbReference type="RefSeq" id="WP_022859903.1">
    <property type="nucleotide sequence ID" value="NZ_JGZB01000001.1"/>
</dbReference>
<protein>
    <submittedName>
        <fullName evidence="2">Uncharacterized protein</fullName>
    </submittedName>
</protein>
<reference evidence="2 3" key="1">
    <citation type="submission" date="2014-03" db="EMBL/GenBank/DDBJ databases">
        <title>Genomics of Bifidobacteria.</title>
        <authorList>
            <person name="Ventura M."/>
            <person name="Milani C."/>
            <person name="Lugli G.A."/>
        </authorList>
    </citation>
    <scope>NUCLEOTIDE SEQUENCE [LARGE SCALE GENOMIC DNA]</scope>
    <source>
        <strain evidence="2 3">LMG 11591</strain>
    </source>
</reference>
<dbReference type="EMBL" id="JGZB01000001">
    <property type="protein sequence ID" value="KFI69498.1"/>
    <property type="molecule type" value="Genomic_DNA"/>
</dbReference>
<comment type="caution">
    <text evidence="2">The sequence shown here is derived from an EMBL/GenBank/DDBJ whole genome shotgun (WGS) entry which is preliminary data.</text>
</comment>
<dbReference type="AlphaFoldDB" id="A0A087BEP8"/>
<feature type="region of interest" description="Disordered" evidence="1">
    <location>
        <begin position="1"/>
        <end position="33"/>
    </location>
</feature>
<keyword evidence="3" id="KW-1185">Reference proteome</keyword>
<evidence type="ECO:0000313" key="3">
    <source>
        <dbReference type="Proteomes" id="UP000029052"/>
    </source>
</evidence>
<evidence type="ECO:0000256" key="1">
    <source>
        <dbReference type="SAM" id="MobiDB-lite"/>
    </source>
</evidence>